<dbReference type="EMBL" id="UHDK01000001">
    <property type="protein sequence ID" value="SUM33742.1"/>
    <property type="molecule type" value="Genomic_DNA"/>
</dbReference>
<gene>
    <name evidence="1" type="ORF">NCTC12195_03211</name>
</gene>
<evidence type="ECO:0000313" key="1">
    <source>
        <dbReference type="EMBL" id="SUM33742.1"/>
    </source>
</evidence>
<dbReference type="AlphaFoldDB" id="A0A380FHS1"/>
<reference evidence="1 2" key="1">
    <citation type="submission" date="2018-06" db="EMBL/GenBank/DDBJ databases">
        <authorList>
            <consortium name="Pathogen Informatics"/>
            <person name="Doyle S."/>
        </authorList>
    </citation>
    <scope>NUCLEOTIDE SEQUENCE [LARGE SCALE GENOMIC DNA]</scope>
    <source>
        <strain evidence="1 2">NCTC12195</strain>
    </source>
</reference>
<accession>A0A380FHS1</accession>
<organism evidence="1 2">
    <name type="scientific">Staphylococcus gallinarum</name>
    <dbReference type="NCBI Taxonomy" id="1293"/>
    <lineage>
        <taxon>Bacteria</taxon>
        <taxon>Bacillati</taxon>
        <taxon>Bacillota</taxon>
        <taxon>Bacilli</taxon>
        <taxon>Bacillales</taxon>
        <taxon>Staphylococcaceae</taxon>
        <taxon>Staphylococcus</taxon>
    </lineage>
</organism>
<name>A0A380FHS1_STAGA</name>
<proteinExistence type="predicted"/>
<evidence type="ECO:0000313" key="2">
    <source>
        <dbReference type="Proteomes" id="UP000255277"/>
    </source>
</evidence>
<dbReference type="Proteomes" id="UP000255277">
    <property type="component" value="Unassembled WGS sequence"/>
</dbReference>
<protein>
    <submittedName>
        <fullName evidence="1">TP901 family phage tail tape measure protein</fullName>
    </submittedName>
</protein>
<sequence>MYLVLSNPTQLKVTETLKAVMTNYLHSLTTLTGNVILPYGKSGWGPTGHRRFATGGLIKNSGWYNIAEAGYPEWVIPTDPSRRNDAMKLLAFSSARYSRRKIYHR</sequence>